<dbReference type="SUPFAM" id="SSF47699">
    <property type="entry name" value="Bifunctional inhibitor/lipid-transfer protein/seed storage 2S albumin"/>
    <property type="match status" value="1"/>
</dbReference>
<dbReference type="GO" id="GO:0006869">
    <property type="term" value="P:lipid transport"/>
    <property type="evidence" value="ECO:0007669"/>
    <property type="project" value="InterPro"/>
</dbReference>
<evidence type="ECO:0000256" key="5">
    <source>
        <dbReference type="SAM" id="SignalP"/>
    </source>
</evidence>
<organism evidence="7 8">
    <name type="scientific">Striga asiatica</name>
    <name type="common">Asiatic witchweed</name>
    <name type="synonym">Buchnera asiatica</name>
    <dbReference type="NCBI Taxonomy" id="4170"/>
    <lineage>
        <taxon>Eukaryota</taxon>
        <taxon>Viridiplantae</taxon>
        <taxon>Streptophyta</taxon>
        <taxon>Embryophyta</taxon>
        <taxon>Tracheophyta</taxon>
        <taxon>Spermatophyta</taxon>
        <taxon>Magnoliopsida</taxon>
        <taxon>eudicotyledons</taxon>
        <taxon>Gunneridae</taxon>
        <taxon>Pentapetalae</taxon>
        <taxon>asterids</taxon>
        <taxon>lamiids</taxon>
        <taxon>Lamiales</taxon>
        <taxon>Orobanchaceae</taxon>
        <taxon>Buchnereae</taxon>
        <taxon>Striga</taxon>
    </lineage>
</organism>
<dbReference type="PANTHER" id="PTHR33076">
    <property type="entry name" value="NON-SPECIFIC LIPID-TRANSFER PROTEIN 2-RELATED"/>
    <property type="match status" value="1"/>
</dbReference>
<feature type="domain" description="Bifunctional inhibitor/plant lipid transfer protein/seed storage helical" evidence="6">
    <location>
        <begin position="27"/>
        <end position="108"/>
    </location>
</feature>
<dbReference type="InterPro" id="IPR016140">
    <property type="entry name" value="Bifunc_inhib/LTP/seed_store"/>
</dbReference>
<comment type="similarity">
    <text evidence="1 4">Belongs to the plant LTP family.</text>
</comment>
<dbReference type="PRINTS" id="PR00382">
    <property type="entry name" value="LIPIDTRNSFER"/>
</dbReference>
<accession>A0A5A7QVJ8</accession>
<keyword evidence="3 4" id="KW-0446">Lipid-binding</keyword>
<evidence type="ECO:0000256" key="1">
    <source>
        <dbReference type="ARBA" id="ARBA00009748"/>
    </source>
</evidence>
<dbReference type="CDD" id="cd01960">
    <property type="entry name" value="nsLTP1"/>
    <property type="match status" value="1"/>
</dbReference>
<dbReference type="Proteomes" id="UP000325081">
    <property type="component" value="Unassembled WGS sequence"/>
</dbReference>
<comment type="function">
    <text evidence="4">Plant non-specific lipid-transfer proteins transfer phospholipids as well as galactolipids across membranes. May play a role in wax or cutin deposition in the cell walls of expanding epidermal cells and certain secretory tissues.</text>
</comment>
<evidence type="ECO:0000313" key="7">
    <source>
        <dbReference type="EMBL" id="GER49375.1"/>
    </source>
</evidence>
<comment type="caution">
    <text evidence="7">The sequence shown here is derived from an EMBL/GenBank/DDBJ whole genome shotgun (WGS) entry which is preliminary data.</text>
</comment>
<evidence type="ECO:0000313" key="8">
    <source>
        <dbReference type="Proteomes" id="UP000325081"/>
    </source>
</evidence>
<proteinExistence type="inferred from homology"/>
<dbReference type="GO" id="GO:0008289">
    <property type="term" value="F:lipid binding"/>
    <property type="evidence" value="ECO:0007669"/>
    <property type="project" value="UniProtKB-KW"/>
</dbReference>
<evidence type="ECO:0000256" key="4">
    <source>
        <dbReference type="RuleBase" id="RU000628"/>
    </source>
</evidence>
<evidence type="ECO:0000259" key="6">
    <source>
        <dbReference type="SMART" id="SM00499"/>
    </source>
</evidence>
<dbReference type="InterPro" id="IPR000528">
    <property type="entry name" value="Plant_nsLTP"/>
</dbReference>
<dbReference type="InterPro" id="IPR036312">
    <property type="entry name" value="Bifun_inhib/LTP/seed_sf"/>
</dbReference>
<keyword evidence="5" id="KW-0732">Signal</keyword>
<dbReference type="EMBL" id="BKCP01008515">
    <property type="protein sequence ID" value="GER49375.1"/>
    <property type="molecule type" value="Genomic_DNA"/>
</dbReference>
<evidence type="ECO:0000256" key="2">
    <source>
        <dbReference type="ARBA" id="ARBA00022448"/>
    </source>
</evidence>
<keyword evidence="8" id="KW-1185">Reference proteome</keyword>
<dbReference type="Pfam" id="PF00234">
    <property type="entry name" value="Tryp_alpha_amyl"/>
    <property type="match status" value="1"/>
</dbReference>
<evidence type="ECO:0000256" key="3">
    <source>
        <dbReference type="ARBA" id="ARBA00023121"/>
    </source>
</evidence>
<gene>
    <name evidence="7" type="ORF">STAS_26604</name>
</gene>
<reference evidence="8" key="1">
    <citation type="journal article" date="2019" name="Curr. Biol.">
        <title>Genome Sequence of Striga asiatica Provides Insight into the Evolution of Plant Parasitism.</title>
        <authorList>
            <person name="Yoshida S."/>
            <person name="Kim S."/>
            <person name="Wafula E.K."/>
            <person name="Tanskanen J."/>
            <person name="Kim Y.M."/>
            <person name="Honaas L."/>
            <person name="Yang Z."/>
            <person name="Spallek T."/>
            <person name="Conn C.E."/>
            <person name="Ichihashi Y."/>
            <person name="Cheong K."/>
            <person name="Cui S."/>
            <person name="Der J.P."/>
            <person name="Gundlach H."/>
            <person name="Jiao Y."/>
            <person name="Hori C."/>
            <person name="Ishida J.K."/>
            <person name="Kasahara H."/>
            <person name="Kiba T."/>
            <person name="Kim M.S."/>
            <person name="Koo N."/>
            <person name="Laohavisit A."/>
            <person name="Lee Y.H."/>
            <person name="Lumba S."/>
            <person name="McCourt P."/>
            <person name="Mortimer J.C."/>
            <person name="Mutuku J.M."/>
            <person name="Nomura T."/>
            <person name="Sasaki-Sekimoto Y."/>
            <person name="Seto Y."/>
            <person name="Wang Y."/>
            <person name="Wakatake T."/>
            <person name="Sakakibara H."/>
            <person name="Demura T."/>
            <person name="Yamaguchi S."/>
            <person name="Yoneyama K."/>
            <person name="Manabe R.I."/>
            <person name="Nelson D.C."/>
            <person name="Schulman A.H."/>
            <person name="Timko M.P."/>
            <person name="dePamphilis C.W."/>
            <person name="Choi D."/>
            <person name="Shirasu K."/>
        </authorList>
    </citation>
    <scope>NUCLEOTIDE SEQUENCE [LARGE SCALE GENOMIC DNA]</scope>
    <source>
        <strain evidence="8">cv. UVA1</strain>
    </source>
</reference>
<sequence>MRGGVFAVIAILAVFSLVVQPGWAVTCGQVDSALAPCIGYLIGTVGSPSQPCCAGVRAVKAMAKTTADKRTSCNCVKAAASRYTNLKDSAAQTLPTKCGVQLDIVVSRTDQMRRGIGTKKQKEQQ</sequence>
<protein>
    <recommendedName>
        <fullName evidence="4">Non-specific lipid-transfer protein</fullName>
    </recommendedName>
</protein>
<keyword evidence="2 4" id="KW-0813">Transport</keyword>
<dbReference type="SMART" id="SM00499">
    <property type="entry name" value="AAI"/>
    <property type="match status" value="1"/>
</dbReference>
<dbReference type="Gene3D" id="1.10.110.10">
    <property type="entry name" value="Plant lipid-transfer and hydrophobic proteins"/>
    <property type="match status" value="1"/>
</dbReference>
<dbReference type="AlphaFoldDB" id="A0A5A7QVJ8"/>
<dbReference type="OrthoDB" id="901433at2759"/>
<feature type="chain" id="PRO_5022690092" description="Non-specific lipid-transfer protein" evidence="5">
    <location>
        <begin position="25"/>
        <end position="125"/>
    </location>
</feature>
<feature type="signal peptide" evidence="5">
    <location>
        <begin position="1"/>
        <end position="24"/>
    </location>
</feature>
<name>A0A5A7QVJ8_STRAF</name>